<dbReference type="InterPro" id="IPR010982">
    <property type="entry name" value="Lambda_DNA-bd_dom_sf"/>
</dbReference>
<dbReference type="EMBL" id="JTHE02000003">
    <property type="protein sequence ID" value="NEV69551.1"/>
    <property type="molecule type" value="Genomic_DNA"/>
</dbReference>
<sequence>MLTLDPTICRESTLSECEIGETETLQIRTALMLSLQEAIAQQGWTPEEAAKALKQTLPRMQNLINGEISRFSIEQLIQLLALTGRGVQISVVN</sequence>
<evidence type="ECO:0000259" key="1">
    <source>
        <dbReference type="Pfam" id="PF13744"/>
    </source>
</evidence>
<dbReference type="GO" id="GO:0003677">
    <property type="term" value="F:DNA binding"/>
    <property type="evidence" value="ECO:0007669"/>
    <property type="project" value="InterPro"/>
</dbReference>
<evidence type="ECO:0000313" key="2">
    <source>
        <dbReference type="EMBL" id="NEV69551.1"/>
    </source>
</evidence>
<dbReference type="InterPro" id="IPR039554">
    <property type="entry name" value="HigA2-like_HTH"/>
</dbReference>
<reference evidence="2" key="3">
    <citation type="submission" date="2020-02" db="EMBL/GenBank/DDBJ databases">
        <authorList>
            <person name="Sarangi A.N."/>
            <person name="Ghosh S."/>
            <person name="Mukherjee M."/>
            <person name="Tripathy S."/>
        </authorList>
    </citation>
    <scope>NUCLEOTIDE SEQUENCE</scope>
    <source>
        <strain evidence="2">BDU141951</strain>
    </source>
</reference>
<dbReference type="SUPFAM" id="SSF47413">
    <property type="entry name" value="lambda repressor-like DNA-binding domains"/>
    <property type="match status" value="1"/>
</dbReference>
<organism evidence="2">
    <name type="scientific">Lyngbya confervoides BDU141951</name>
    <dbReference type="NCBI Taxonomy" id="1574623"/>
    <lineage>
        <taxon>Bacteria</taxon>
        <taxon>Bacillati</taxon>
        <taxon>Cyanobacteriota</taxon>
        <taxon>Cyanophyceae</taxon>
        <taxon>Oscillatoriophycideae</taxon>
        <taxon>Oscillatoriales</taxon>
        <taxon>Microcoleaceae</taxon>
        <taxon>Lyngbya</taxon>
    </lineage>
</organism>
<feature type="domain" description="HigA2-like helix-turn-helix" evidence="1">
    <location>
        <begin position="17"/>
        <end position="91"/>
    </location>
</feature>
<reference evidence="2" key="2">
    <citation type="journal article" date="2015" name="Genome Announc.">
        <title>Draft Genome Sequence of Filamentous Marine Cyanobacterium Lyngbya confervoides Strain BDU141951.</title>
        <authorList>
            <person name="Chandrababunaidu M.M."/>
            <person name="Sen D."/>
            <person name="Tripathy S."/>
        </authorList>
    </citation>
    <scope>NUCLEOTIDE SEQUENCE</scope>
    <source>
        <strain evidence="2">BDU141951</strain>
    </source>
</reference>
<dbReference type="Gene3D" id="1.10.260.40">
    <property type="entry name" value="lambda repressor-like DNA-binding domains"/>
    <property type="match status" value="1"/>
</dbReference>
<dbReference type="Pfam" id="PF13744">
    <property type="entry name" value="HTH_37"/>
    <property type="match status" value="1"/>
</dbReference>
<gene>
    <name evidence="2" type="ORF">QQ91_020865</name>
</gene>
<name>A0A0C1VA33_9CYAN</name>
<dbReference type="AlphaFoldDB" id="A0A0C1VA33"/>
<reference evidence="2" key="1">
    <citation type="submission" date="2014-11" db="EMBL/GenBank/DDBJ databases">
        <authorList>
            <person name="Malar M.C."/>
            <person name="Sen D."/>
            <person name="Tripathy S."/>
        </authorList>
    </citation>
    <scope>NUCLEOTIDE SEQUENCE</scope>
    <source>
        <strain evidence="2">BDU141951</strain>
    </source>
</reference>
<accession>A0A0C1VA33</accession>
<proteinExistence type="predicted"/>
<protein>
    <submittedName>
        <fullName evidence="2">XRE family transcriptional regulator</fullName>
    </submittedName>
</protein>
<comment type="caution">
    <text evidence="2">The sequence shown here is derived from an EMBL/GenBank/DDBJ whole genome shotgun (WGS) entry which is preliminary data.</text>
</comment>